<feature type="compositionally biased region" description="Basic residues" evidence="10">
    <location>
        <begin position="134"/>
        <end position="144"/>
    </location>
</feature>
<dbReference type="InterPro" id="IPR047857">
    <property type="entry name" value="Snurportin1_C"/>
</dbReference>
<evidence type="ECO:0000256" key="3">
    <source>
        <dbReference type="ARBA" id="ARBA00004496"/>
    </source>
</evidence>
<dbReference type="GO" id="GO:0061015">
    <property type="term" value="P:snRNA import into nucleus"/>
    <property type="evidence" value="ECO:0007669"/>
    <property type="project" value="InterPro"/>
</dbReference>
<dbReference type="Gene3D" id="3.30.470.30">
    <property type="entry name" value="DNA ligase/mRNA capping enzyme"/>
    <property type="match status" value="1"/>
</dbReference>
<evidence type="ECO:0000256" key="5">
    <source>
        <dbReference type="ARBA" id="ARBA00016034"/>
    </source>
</evidence>
<comment type="subcellular location">
    <subcellularLocation>
        <location evidence="3">Cytoplasm</location>
    </subcellularLocation>
    <subcellularLocation>
        <location evidence="2">Nucleus</location>
    </subcellularLocation>
</comment>
<evidence type="ECO:0000256" key="4">
    <source>
        <dbReference type="ARBA" id="ARBA00007540"/>
    </source>
</evidence>
<evidence type="ECO:0000256" key="1">
    <source>
        <dbReference type="ARBA" id="ARBA00003975"/>
    </source>
</evidence>
<evidence type="ECO:0000256" key="10">
    <source>
        <dbReference type="SAM" id="MobiDB-lite"/>
    </source>
</evidence>
<organism evidence="12 13">
    <name type="scientific">Rhizoctonia solani</name>
    <dbReference type="NCBI Taxonomy" id="456999"/>
    <lineage>
        <taxon>Eukaryota</taxon>
        <taxon>Fungi</taxon>
        <taxon>Dikarya</taxon>
        <taxon>Basidiomycota</taxon>
        <taxon>Agaricomycotina</taxon>
        <taxon>Agaricomycetes</taxon>
        <taxon>Cantharellales</taxon>
        <taxon>Ceratobasidiaceae</taxon>
        <taxon>Rhizoctonia</taxon>
    </lineage>
</organism>
<dbReference type="PANTHER" id="PTHR13403">
    <property type="entry name" value="SNURPORTIN1 RNUT1 PROTEIN RNA, U TRANSPORTER 1"/>
    <property type="match status" value="1"/>
</dbReference>
<dbReference type="EMBL" id="JACYCC010000128">
    <property type="protein sequence ID" value="KAF8675067.1"/>
    <property type="molecule type" value="Genomic_DNA"/>
</dbReference>
<comment type="caution">
    <text evidence="12">The sequence shown here is derived from an EMBL/GenBank/DDBJ whole genome shotgun (WGS) entry which is preliminary data.</text>
</comment>
<dbReference type="Pfam" id="PF21974">
    <property type="entry name" value="SPN1_m3Gcap_bd"/>
    <property type="match status" value="1"/>
</dbReference>
<dbReference type="PANTHER" id="PTHR13403:SF6">
    <property type="entry name" value="SNURPORTIN-1"/>
    <property type="match status" value="1"/>
</dbReference>
<dbReference type="AlphaFoldDB" id="A0A8H7H478"/>
<gene>
    <name evidence="12" type="ORF">RHS04_06854</name>
</gene>
<feature type="domain" description="Snurportin-1 m3G cap-binding" evidence="11">
    <location>
        <begin position="166"/>
        <end position="284"/>
    </location>
</feature>
<sequence length="409" mass="45022">MAHRNRLKTPPILRPGASQEARRQRALEEQRKNRALRIDAARNIDLFAGLSLSEPNTDGNDSSSEDESNVLPQSSLGVARFLTQMEQPGPSPLGKDTNPSPSSGLNGSPDTATASPPANYKYPKYKTTGSNVKSKSKRSKQRKATKWADKCMYAELLEMRDSDHPWEDGLPKDLEREWVALAPIPKGKRCIAVSFAPSLSGPDEPAATLQANTALHSRVKGLAFMRFPAPLPPDTVLDCILDDDVTQTGVLHILDVIRWRGTDVAQCEADFRFWFRDARLAELAPQPEPTRTIAGARPYPHRFLGVPYYLPPLTPTVFLQTIIPIAQVAQSEARTSTDMEMDTGEGSAGGTKSDGILLYVREAGYTPGETPLSCWIPATPLNDTMDSQPPLELFQRLISKRASESDMMQ</sequence>
<evidence type="ECO:0000313" key="12">
    <source>
        <dbReference type="EMBL" id="KAF8675067.1"/>
    </source>
</evidence>
<feature type="compositionally biased region" description="Basic and acidic residues" evidence="10">
    <location>
        <begin position="20"/>
        <end position="42"/>
    </location>
</feature>
<keyword evidence="8" id="KW-0694">RNA-binding</keyword>
<keyword evidence="6" id="KW-0813">Transport</keyword>
<dbReference type="GO" id="GO:0003723">
    <property type="term" value="F:RNA binding"/>
    <property type="evidence" value="ECO:0007669"/>
    <property type="project" value="UniProtKB-KW"/>
</dbReference>
<feature type="region of interest" description="Disordered" evidence="10">
    <location>
        <begin position="1"/>
        <end position="71"/>
    </location>
</feature>
<evidence type="ECO:0000256" key="2">
    <source>
        <dbReference type="ARBA" id="ARBA00004123"/>
    </source>
</evidence>
<evidence type="ECO:0000259" key="11">
    <source>
        <dbReference type="Pfam" id="PF21974"/>
    </source>
</evidence>
<proteinExistence type="inferred from homology"/>
<keyword evidence="9" id="KW-0539">Nucleus</keyword>
<comment type="similarity">
    <text evidence="4">Belongs to the snurportin family.</text>
</comment>
<evidence type="ECO:0000256" key="7">
    <source>
        <dbReference type="ARBA" id="ARBA00022490"/>
    </source>
</evidence>
<comment type="function">
    <text evidence="1">Functions as an U snRNP-specific nuclear import adapter. Involved in the trimethylguanosine (m3G)-cap-dependent nuclear import of U snRNPs. Binds specifically to the terminal m3G-cap U snRNAs.</text>
</comment>
<evidence type="ECO:0000256" key="8">
    <source>
        <dbReference type="ARBA" id="ARBA00022884"/>
    </source>
</evidence>
<feature type="compositionally biased region" description="Low complexity" evidence="10">
    <location>
        <begin position="98"/>
        <end position="109"/>
    </location>
</feature>
<dbReference type="GO" id="GO:0005737">
    <property type="term" value="C:cytoplasm"/>
    <property type="evidence" value="ECO:0007669"/>
    <property type="project" value="UniProtKB-SubCell"/>
</dbReference>
<protein>
    <recommendedName>
        <fullName evidence="5">Snurportin-1</fullName>
    </recommendedName>
</protein>
<keyword evidence="7" id="KW-0963">Cytoplasm</keyword>
<reference evidence="12" key="1">
    <citation type="submission" date="2020-09" db="EMBL/GenBank/DDBJ databases">
        <title>Comparative genome analyses of four rice-infecting Rhizoctonia solani isolates reveal extensive enrichment of homogalacturonan modification genes.</title>
        <authorList>
            <person name="Lee D.-Y."/>
            <person name="Jeon J."/>
            <person name="Kim K.-T."/>
            <person name="Cheong K."/>
            <person name="Song H."/>
            <person name="Choi G."/>
            <person name="Ko J."/>
            <person name="Opiyo S.O."/>
            <person name="Zuo S."/>
            <person name="Madhav S."/>
            <person name="Lee Y.-H."/>
            <person name="Wang G.-L."/>
        </authorList>
    </citation>
    <scope>NUCLEOTIDE SEQUENCE</scope>
    <source>
        <strain evidence="12">AG1-IA YN-7</strain>
    </source>
</reference>
<accession>A0A8H7H478</accession>
<dbReference type="InterPro" id="IPR017336">
    <property type="entry name" value="Snurportin-1"/>
</dbReference>
<evidence type="ECO:0000256" key="6">
    <source>
        <dbReference type="ARBA" id="ARBA00022448"/>
    </source>
</evidence>
<feature type="region of interest" description="Disordered" evidence="10">
    <location>
        <begin position="85"/>
        <end position="144"/>
    </location>
</feature>
<dbReference type="Proteomes" id="UP000650582">
    <property type="component" value="Unassembled WGS sequence"/>
</dbReference>
<name>A0A8H7H478_9AGAM</name>
<evidence type="ECO:0000256" key="9">
    <source>
        <dbReference type="ARBA" id="ARBA00023242"/>
    </source>
</evidence>
<evidence type="ECO:0000313" key="13">
    <source>
        <dbReference type="Proteomes" id="UP000650582"/>
    </source>
</evidence>
<dbReference type="GO" id="GO:0005634">
    <property type="term" value="C:nucleus"/>
    <property type="evidence" value="ECO:0007669"/>
    <property type="project" value="UniProtKB-SubCell"/>
</dbReference>